<evidence type="ECO:0000313" key="2">
    <source>
        <dbReference type="Ensembl" id="ENSTRUP00000054982.1"/>
    </source>
</evidence>
<keyword evidence="3" id="KW-1185">Reference proteome</keyword>
<dbReference type="Proteomes" id="UP000005226">
    <property type="component" value="Chromosome 10"/>
</dbReference>
<organism evidence="2 3">
    <name type="scientific">Takifugu rubripes</name>
    <name type="common">Japanese pufferfish</name>
    <name type="synonym">Fugu rubripes</name>
    <dbReference type="NCBI Taxonomy" id="31033"/>
    <lineage>
        <taxon>Eukaryota</taxon>
        <taxon>Metazoa</taxon>
        <taxon>Chordata</taxon>
        <taxon>Craniata</taxon>
        <taxon>Vertebrata</taxon>
        <taxon>Euteleostomi</taxon>
        <taxon>Actinopterygii</taxon>
        <taxon>Neopterygii</taxon>
        <taxon>Teleostei</taxon>
        <taxon>Neoteleostei</taxon>
        <taxon>Acanthomorphata</taxon>
        <taxon>Eupercaria</taxon>
        <taxon>Tetraodontiformes</taxon>
        <taxon>Tetradontoidea</taxon>
        <taxon>Tetraodontidae</taxon>
        <taxon>Takifugu</taxon>
    </lineage>
</organism>
<dbReference type="GeneTree" id="ENSGT00960000188576"/>
<keyword evidence="1" id="KW-1133">Transmembrane helix</keyword>
<evidence type="ECO:0000256" key="1">
    <source>
        <dbReference type="SAM" id="Phobius"/>
    </source>
</evidence>
<reference evidence="2 3" key="1">
    <citation type="journal article" date="2011" name="Genome Biol. Evol.">
        <title>Integration of the genetic map and genome assembly of fugu facilitates insights into distinct features of genome evolution in teleosts and mammals.</title>
        <authorList>
            <person name="Kai W."/>
            <person name="Kikuchi K."/>
            <person name="Tohari S."/>
            <person name="Chew A.K."/>
            <person name="Tay A."/>
            <person name="Fujiwara A."/>
            <person name="Hosoya S."/>
            <person name="Suetake H."/>
            <person name="Naruse K."/>
            <person name="Brenner S."/>
            <person name="Suzuki Y."/>
            <person name="Venkatesh B."/>
        </authorList>
    </citation>
    <scope>NUCLEOTIDE SEQUENCE [LARGE SCALE GENOMIC DNA]</scope>
</reference>
<dbReference type="InParanoid" id="A0A3B5KHY5"/>
<proteinExistence type="predicted"/>
<feature type="transmembrane region" description="Helical" evidence="1">
    <location>
        <begin position="44"/>
        <end position="62"/>
    </location>
</feature>
<reference evidence="2" key="2">
    <citation type="submission" date="2025-08" db="UniProtKB">
        <authorList>
            <consortium name="Ensembl"/>
        </authorList>
    </citation>
    <scope>IDENTIFICATION</scope>
</reference>
<dbReference type="OMA" id="CCENMLQ"/>
<dbReference type="AlphaFoldDB" id="A0A3B5KHY5"/>
<keyword evidence="1" id="KW-0812">Transmembrane</keyword>
<sequence>VGLELSWVGETGFLRPQIMRIALVFTCSCPMEGKPGEGPEAMDVTFICPAIWPMLLVAILVAMETLLRFMPLLLYMLLFCWVNCGDVCCCENILTFLYLLPAMLPCGQPFMSGEP</sequence>
<name>A0A3B5KHY5_TAKRU</name>
<accession>A0A3B5KHY5</accession>
<dbReference type="Ensembl" id="ENSTRUT00000054375.2">
    <property type="protein sequence ID" value="ENSTRUP00000054982.1"/>
    <property type="gene ID" value="ENSTRUG00000020178.2"/>
</dbReference>
<protein>
    <submittedName>
        <fullName evidence="2">Uncharacterized protein</fullName>
    </submittedName>
</protein>
<keyword evidence="1" id="KW-0472">Membrane</keyword>
<evidence type="ECO:0000313" key="3">
    <source>
        <dbReference type="Proteomes" id="UP000005226"/>
    </source>
</evidence>
<reference evidence="2" key="3">
    <citation type="submission" date="2025-09" db="UniProtKB">
        <authorList>
            <consortium name="Ensembl"/>
        </authorList>
    </citation>
    <scope>IDENTIFICATION</scope>
</reference>
<feature type="transmembrane region" description="Helical" evidence="1">
    <location>
        <begin position="74"/>
        <end position="100"/>
    </location>
</feature>